<evidence type="ECO:0000313" key="14">
    <source>
        <dbReference type="Proteomes" id="UP000285301"/>
    </source>
</evidence>
<comment type="function">
    <text evidence="10">PPIases accelerate the folding of proteins. It catalyzes the cis-trans isomerization of proline imidic peptide bonds in oligopeptides.</text>
</comment>
<keyword evidence="6 10" id="KW-0697">Rotamase</keyword>
<dbReference type="InterPro" id="IPR037218">
    <property type="entry name" value="PTPA_sf"/>
</dbReference>
<sequence>MSVKESTVCKRILSVNDMDHWTKVSPAYRELIAFIKQINEFAKGCENAFYDVNTIANPKLAKTVKLLQRLRTLVDEVKPLQDDKNQRFGNKAFRVWFEKMKLELDEFFEEGFSADSIYELRLYLEESFGNQQRIDYGTGHELSFIIFLMGLYKLELVKGGESEQTLRKISHEILTVFAAVYMPLVRSIQLQYRLEPAGSHGVYSLDDFQFLPFLFGSAQLVGHPTIEPKNFYEPDIFNAYADKYMFHAAIQFIHKVKTGPFHEHSNQLWNISGVDSWLKINRGLLRMYQDEVLGKFPIVQHIVFGEKVLKWE</sequence>
<comment type="caution">
    <text evidence="13">The sequence shown here is derived from an EMBL/GenBank/DDBJ whole genome shotgun (WGS) entry which is preliminary data.</text>
</comment>
<evidence type="ECO:0000256" key="1">
    <source>
        <dbReference type="ARBA" id="ARBA00000971"/>
    </source>
</evidence>
<dbReference type="EMBL" id="NCKU01001600">
    <property type="protein sequence ID" value="RWS11692.1"/>
    <property type="molecule type" value="Genomic_DNA"/>
</dbReference>
<evidence type="ECO:0000313" key="13">
    <source>
        <dbReference type="EMBL" id="RWS12521.1"/>
    </source>
</evidence>
<evidence type="ECO:0000313" key="12">
    <source>
        <dbReference type="EMBL" id="RWS11692.1"/>
    </source>
</evidence>
<dbReference type="InterPro" id="IPR004327">
    <property type="entry name" value="Phstyr_phstse_ac"/>
</dbReference>
<dbReference type="OrthoDB" id="16120at2759"/>
<evidence type="ECO:0000256" key="5">
    <source>
        <dbReference type="ARBA" id="ARBA00022490"/>
    </source>
</evidence>
<organism evidence="13 14">
    <name type="scientific">Dinothrombium tinctorium</name>
    <dbReference type="NCBI Taxonomy" id="1965070"/>
    <lineage>
        <taxon>Eukaryota</taxon>
        <taxon>Metazoa</taxon>
        <taxon>Ecdysozoa</taxon>
        <taxon>Arthropoda</taxon>
        <taxon>Chelicerata</taxon>
        <taxon>Arachnida</taxon>
        <taxon>Acari</taxon>
        <taxon>Acariformes</taxon>
        <taxon>Trombidiformes</taxon>
        <taxon>Prostigmata</taxon>
        <taxon>Anystina</taxon>
        <taxon>Parasitengona</taxon>
        <taxon>Trombidioidea</taxon>
        <taxon>Trombidiidae</taxon>
        <taxon>Dinothrombium</taxon>
    </lineage>
</organism>
<keyword evidence="5 10" id="KW-0963">Cytoplasm</keyword>
<dbReference type="Proteomes" id="UP000285301">
    <property type="component" value="Unassembled WGS sequence"/>
</dbReference>
<proteinExistence type="inferred from homology"/>
<protein>
    <recommendedName>
        <fullName evidence="8 10">Serine/threonine-protein phosphatase 2A activator</fullName>
        <ecNumber evidence="4 10">5.2.1.8</ecNumber>
    </recommendedName>
    <alternativeName>
        <fullName evidence="9 10">Phosphotyrosyl phosphatase activator</fullName>
    </alternativeName>
</protein>
<accession>A0A443RB75</accession>
<dbReference type="AlphaFoldDB" id="A0A443RB75"/>
<dbReference type="Pfam" id="PF03095">
    <property type="entry name" value="PTPA"/>
    <property type="match status" value="1"/>
</dbReference>
<dbReference type="SUPFAM" id="SSF140984">
    <property type="entry name" value="PTPA-like"/>
    <property type="match status" value="1"/>
</dbReference>
<dbReference type="PANTHER" id="PTHR10012:SF0">
    <property type="entry name" value="SERINE_THREONINE-PROTEIN PHOSPHATASE 2A ACTIVATOR"/>
    <property type="match status" value="1"/>
</dbReference>
<evidence type="ECO:0000256" key="9">
    <source>
        <dbReference type="ARBA" id="ARBA00044820"/>
    </source>
</evidence>
<comment type="similarity">
    <text evidence="3 10">Belongs to the PTPA-type PPIase family.</text>
</comment>
<dbReference type="Gene3D" id="1.20.120.1150">
    <property type="match status" value="1"/>
</dbReference>
<dbReference type="PIRSF" id="PIRSF016325">
    <property type="entry name" value="Phstyr_phstse_ac"/>
    <property type="match status" value="1"/>
</dbReference>
<dbReference type="EC" id="5.2.1.8" evidence="4 10"/>
<evidence type="ECO:0000256" key="4">
    <source>
        <dbReference type="ARBA" id="ARBA00013194"/>
    </source>
</evidence>
<evidence type="ECO:0000256" key="6">
    <source>
        <dbReference type="ARBA" id="ARBA00023110"/>
    </source>
</evidence>
<dbReference type="GO" id="GO:0007052">
    <property type="term" value="P:mitotic spindle organization"/>
    <property type="evidence" value="ECO:0007669"/>
    <property type="project" value="TreeGrafter"/>
</dbReference>
<comment type="subcellular location">
    <subcellularLocation>
        <location evidence="2 10">Cytoplasm</location>
    </subcellularLocation>
</comment>
<keyword evidence="14" id="KW-1185">Reference proteome</keyword>
<dbReference type="GO" id="GO:0008160">
    <property type="term" value="F:protein tyrosine phosphatase activator activity"/>
    <property type="evidence" value="ECO:0007669"/>
    <property type="project" value="TreeGrafter"/>
</dbReference>
<evidence type="ECO:0000256" key="3">
    <source>
        <dbReference type="ARBA" id="ARBA00011019"/>
    </source>
</evidence>
<evidence type="ECO:0000256" key="2">
    <source>
        <dbReference type="ARBA" id="ARBA00004496"/>
    </source>
</evidence>
<dbReference type="EMBL" id="NCKU01001664">
    <property type="protein sequence ID" value="RWS11541.1"/>
    <property type="molecule type" value="Genomic_DNA"/>
</dbReference>
<dbReference type="EMBL" id="NCKU01001286">
    <property type="protein sequence ID" value="RWS12521.1"/>
    <property type="molecule type" value="Genomic_DNA"/>
</dbReference>
<evidence type="ECO:0000256" key="7">
    <source>
        <dbReference type="ARBA" id="ARBA00023235"/>
    </source>
</evidence>
<name>A0A443RB75_9ACAR</name>
<reference evidence="13" key="2">
    <citation type="submission" date="2018-11" db="EMBL/GenBank/DDBJ databases">
        <title>Trombidioid mite genomics.</title>
        <authorList>
            <person name="Dong X."/>
        </authorList>
    </citation>
    <scope>NUCLEOTIDE SEQUENCE</scope>
    <source>
        <strain evidence="13">UoL-WK</strain>
    </source>
</reference>
<keyword evidence="7 10" id="KW-0413">Isomerase</keyword>
<dbReference type="PANTHER" id="PTHR10012">
    <property type="entry name" value="SERINE/THREONINE-PROTEIN PHOSPHATASE 2A REGULATORY SUBUNIT B"/>
    <property type="match status" value="1"/>
</dbReference>
<dbReference type="GO" id="GO:0005634">
    <property type="term" value="C:nucleus"/>
    <property type="evidence" value="ECO:0007669"/>
    <property type="project" value="TreeGrafter"/>
</dbReference>
<reference evidence="13 14" key="1">
    <citation type="journal article" date="2018" name="Gigascience">
        <title>Genomes of trombidid mites reveal novel predicted allergens and laterally-transferred genes associated with secondary metabolism.</title>
        <authorList>
            <person name="Dong X."/>
            <person name="Chaisiri K."/>
            <person name="Xia D."/>
            <person name="Armstrong S.D."/>
            <person name="Fang Y."/>
            <person name="Donnelly M.J."/>
            <person name="Kadowaki T."/>
            <person name="McGarry J.W."/>
            <person name="Darby A.C."/>
            <person name="Makepeace B.L."/>
        </authorList>
    </citation>
    <scope>NUCLEOTIDE SEQUENCE [LARGE SCALE GENOMIC DNA]</scope>
    <source>
        <strain evidence="13">UoL-WK</strain>
    </source>
</reference>
<dbReference type="GO" id="GO:0005737">
    <property type="term" value="C:cytoplasm"/>
    <property type="evidence" value="ECO:0007669"/>
    <property type="project" value="UniProtKB-SubCell"/>
</dbReference>
<dbReference type="STRING" id="1965070.A0A443RB75"/>
<evidence type="ECO:0000256" key="10">
    <source>
        <dbReference type="RuleBase" id="RU361210"/>
    </source>
</evidence>
<dbReference type="InterPro" id="IPR043170">
    <property type="entry name" value="PTPA_C_lid"/>
</dbReference>
<evidence type="ECO:0000256" key="8">
    <source>
        <dbReference type="ARBA" id="ARBA00044786"/>
    </source>
</evidence>
<dbReference type="GO" id="GO:0000159">
    <property type="term" value="C:protein phosphatase type 2A complex"/>
    <property type="evidence" value="ECO:0007669"/>
    <property type="project" value="TreeGrafter"/>
</dbReference>
<dbReference type="CDD" id="cd04087">
    <property type="entry name" value="PTPA"/>
    <property type="match status" value="1"/>
</dbReference>
<dbReference type="FunFam" id="1.20.120.1150:FF:000002">
    <property type="entry name" value="Serine/threonine-protein phosphatase 2A activator"/>
    <property type="match status" value="1"/>
</dbReference>
<gene>
    <name evidence="11" type="ORF">B4U79_00161</name>
    <name evidence="12" type="ORF">B4U79_08508</name>
    <name evidence="13" type="ORF">B4U79_10434</name>
</gene>
<evidence type="ECO:0000313" key="11">
    <source>
        <dbReference type="EMBL" id="RWS11541.1"/>
    </source>
</evidence>
<dbReference type="GO" id="GO:0003755">
    <property type="term" value="F:peptidyl-prolyl cis-trans isomerase activity"/>
    <property type="evidence" value="ECO:0007669"/>
    <property type="project" value="UniProtKB-KW"/>
</dbReference>
<comment type="catalytic activity">
    <reaction evidence="1 10">
        <text>[protein]-peptidylproline (omega=180) = [protein]-peptidylproline (omega=0)</text>
        <dbReference type="Rhea" id="RHEA:16237"/>
        <dbReference type="Rhea" id="RHEA-COMP:10747"/>
        <dbReference type="Rhea" id="RHEA-COMP:10748"/>
        <dbReference type="ChEBI" id="CHEBI:83833"/>
        <dbReference type="ChEBI" id="CHEBI:83834"/>
        <dbReference type="EC" id="5.2.1.8"/>
    </reaction>
</comment>